<keyword evidence="2" id="KW-0812">Transmembrane</keyword>
<accession>A0A0C3C503</accession>
<feature type="compositionally biased region" description="Basic and acidic residues" evidence="1">
    <location>
        <begin position="70"/>
        <end position="79"/>
    </location>
</feature>
<name>A0A0C3C503_HEBCY</name>
<proteinExistence type="predicted"/>
<gene>
    <name evidence="3" type="ORF">M413DRAFT_29901</name>
</gene>
<dbReference type="AlphaFoldDB" id="A0A0C3C503"/>
<keyword evidence="2" id="KW-1133">Transmembrane helix</keyword>
<feature type="region of interest" description="Disordered" evidence="1">
    <location>
        <begin position="59"/>
        <end position="79"/>
    </location>
</feature>
<feature type="region of interest" description="Disordered" evidence="1">
    <location>
        <begin position="115"/>
        <end position="140"/>
    </location>
</feature>
<reference evidence="4" key="2">
    <citation type="submission" date="2015-01" db="EMBL/GenBank/DDBJ databases">
        <title>Evolutionary Origins and Diversification of the Mycorrhizal Mutualists.</title>
        <authorList>
            <consortium name="DOE Joint Genome Institute"/>
            <consortium name="Mycorrhizal Genomics Consortium"/>
            <person name="Kohler A."/>
            <person name="Kuo A."/>
            <person name="Nagy L.G."/>
            <person name="Floudas D."/>
            <person name="Copeland A."/>
            <person name="Barry K.W."/>
            <person name="Cichocki N."/>
            <person name="Veneault-Fourrey C."/>
            <person name="LaButti K."/>
            <person name="Lindquist E.A."/>
            <person name="Lipzen A."/>
            <person name="Lundell T."/>
            <person name="Morin E."/>
            <person name="Murat C."/>
            <person name="Riley R."/>
            <person name="Ohm R."/>
            <person name="Sun H."/>
            <person name="Tunlid A."/>
            <person name="Henrissat B."/>
            <person name="Grigoriev I.V."/>
            <person name="Hibbett D.S."/>
            <person name="Martin F."/>
        </authorList>
    </citation>
    <scope>NUCLEOTIDE SEQUENCE [LARGE SCALE GENOMIC DNA]</scope>
    <source>
        <strain evidence="4">h7</strain>
    </source>
</reference>
<feature type="transmembrane region" description="Helical" evidence="2">
    <location>
        <begin position="6"/>
        <end position="32"/>
    </location>
</feature>
<reference evidence="3 4" key="1">
    <citation type="submission" date="2014-04" db="EMBL/GenBank/DDBJ databases">
        <authorList>
            <consortium name="DOE Joint Genome Institute"/>
            <person name="Kuo A."/>
            <person name="Gay G."/>
            <person name="Dore J."/>
            <person name="Kohler A."/>
            <person name="Nagy L.G."/>
            <person name="Floudas D."/>
            <person name="Copeland A."/>
            <person name="Barry K.W."/>
            <person name="Cichocki N."/>
            <person name="Veneault-Fourrey C."/>
            <person name="LaButti K."/>
            <person name="Lindquist E.A."/>
            <person name="Lipzen A."/>
            <person name="Lundell T."/>
            <person name="Morin E."/>
            <person name="Murat C."/>
            <person name="Sun H."/>
            <person name="Tunlid A."/>
            <person name="Henrissat B."/>
            <person name="Grigoriev I.V."/>
            <person name="Hibbett D.S."/>
            <person name="Martin F."/>
            <person name="Nordberg H.P."/>
            <person name="Cantor M.N."/>
            <person name="Hua S.X."/>
        </authorList>
    </citation>
    <scope>NUCLEOTIDE SEQUENCE [LARGE SCALE GENOMIC DNA]</scope>
    <source>
        <strain evidence="4">h7</strain>
    </source>
</reference>
<feature type="compositionally biased region" description="Polar residues" evidence="1">
    <location>
        <begin position="117"/>
        <end position="126"/>
    </location>
</feature>
<evidence type="ECO:0000256" key="1">
    <source>
        <dbReference type="SAM" id="MobiDB-lite"/>
    </source>
</evidence>
<dbReference type="Proteomes" id="UP000053424">
    <property type="component" value="Unassembled WGS sequence"/>
</dbReference>
<keyword evidence="4" id="KW-1185">Reference proteome</keyword>
<dbReference type="HOGENOM" id="CLU_1835398_0_0_1"/>
<feature type="compositionally biased region" description="Acidic residues" evidence="1">
    <location>
        <begin position="60"/>
        <end position="69"/>
    </location>
</feature>
<evidence type="ECO:0000256" key="2">
    <source>
        <dbReference type="SAM" id="Phobius"/>
    </source>
</evidence>
<keyword evidence="2" id="KW-0472">Membrane</keyword>
<dbReference type="EMBL" id="KN831789">
    <property type="protein sequence ID" value="KIM38656.1"/>
    <property type="molecule type" value="Genomic_DNA"/>
</dbReference>
<sequence length="140" mass="15018">MGNTVGTVFISIGALLAIAFFMSVSLLCGIIIGDHILRKQGLAELPLVMLSQRLRIEAGDASDDTADSPEESKDLDGHEGAKSVLALPLAALIRNMGHNSSNLLPLYMDDSDRPIPNQMSVGTRNQMHVLECNDATSSER</sequence>
<protein>
    <submittedName>
        <fullName evidence="3">Uncharacterized protein</fullName>
    </submittedName>
</protein>
<evidence type="ECO:0000313" key="3">
    <source>
        <dbReference type="EMBL" id="KIM38656.1"/>
    </source>
</evidence>
<organism evidence="3 4">
    <name type="scientific">Hebeloma cylindrosporum</name>
    <dbReference type="NCBI Taxonomy" id="76867"/>
    <lineage>
        <taxon>Eukaryota</taxon>
        <taxon>Fungi</taxon>
        <taxon>Dikarya</taxon>
        <taxon>Basidiomycota</taxon>
        <taxon>Agaricomycotina</taxon>
        <taxon>Agaricomycetes</taxon>
        <taxon>Agaricomycetidae</taxon>
        <taxon>Agaricales</taxon>
        <taxon>Agaricineae</taxon>
        <taxon>Hymenogastraceae</taxon>
        <taxon>Hebeloma</taxon>
    </lineage>
</organism>
<evidence type="ECO:0000313" key="4">
    <source>
        <dbReference type="Proteomes" id="UP000053424"/>
    </source>
</evidence>